<dbReference type="InterPro" id="IPR002156">
    <property type="entry name" value="RNaseH_domain"/>
</dbReference>
<name>A0A6A1W2B8_9ROSI</name>
<dbReference type="Gene3D" id="3.30.420.10">
    <property type="entry name" value="Ribonuclease H-like superfamily/Ribonuclease H"/>
    <property type="match status" value="1"/>
</dbReference>
<keyword evidence="3" id="KW-1185">Reference proteome</keyword>
<reference evidence="2 3" key="1">
    <citation type="journal article" date="2019" name="Plant Biotechnol. J.">
        <title>The red bayberry genome and genetic basis of sex determination.</title>
        <authorList>
            <person name="Jia H.M."/>
            <person name="Jia H.J."/>
            <person name="Cai Q.L."/>
            <person name="Wang Y."/>
            <person name="Zhao H.B."/>
            <person name="Yang W.F."/>
            <person name="Wang G.Y."/>
            <person name="Li Y.H."/>
            <person name="Zhan D.L."/>
            <person name="Shen Y.T."/>
            <person name="Niu Q.F."/>
            <person name="Chang L."/>
            <person name="Qiu J."/>
            <person name="Zhao L."/>
            <person name="Xie H.B."/>
            <person name="Fu W.Y."/>
            <person name="Jin J."/>
            <person name="Li X.W."/>
            <person name="Jiao Y."/>
            <person name="Zhou C.C."/>
            <person name="Tu T."/>
            <person name="Chai C.Y."/>
            <person name="Gao J.L."/>
            <person name="Fan L.J."/>
            <person name="van de Weg E."/>
            <person name="Wang J.Y."/>
            <person name="Gao Z.S."/>
        </authorList>
    </citation>
    <scope>NUCLEOTIDE SEQUENCE [LARGE SCALE GENOMIC DNA]</scope>
    <source>
        <tissue evidence="2">Leaves</tissue>
    </source>
</reference>
<dbReference type="Proteomes" id="UP000516437">
    <property type="component" value="Chromosome 3"/>
</dbReference>
<evidence type="ECO:0000313" key="3">
    <source>
        <dbReference type="Proteomes" id="UP000516437"/>
    </source>
</evidence>
<feature type="domain" description="RNase H type-1" evidence="1">
    <location>
        <begin position="17"/>
        <end position="86"/>
    </location>
</feature>
<gene>
    <name evidence="2" type="ORF">CJ030_MR3G001272</name>
</gene>
<evidence type="ECO:0000259" key="1">
    <source>
        <dbReference type="Pfam" id="PF13456"/>
    </source>
</evidence>
<dbReference type="PANTHER" id="PTHR47074:SF11">
    <property type="entry name" value="REVERSE TRANSCRIPTASE-LIKE PROTEIN"/>
    <property type="match status" value="1"/>
</dbReference>
<dbReference type="GO" id="GO:0003676">
    <property type="term" value="F:nucleic acid binding"/>
    <property type="evidence" value="ECO:0007669"/>
    <property type="project" value="InterPro"/>
</dbReference>
<dbReference type="InterPro" id="IPR052929">
    <property type="entry name" value="RNase_H-like_EbsB-rel"/>
</dbReference>
<dbReference type="SUPFAM" id="SSF53098">
    <property type="entry name" value="Ribonuclease H-like"/>
    <property type="match status" value="1"/>
</dbReference>
<dbReference type="GO" id="GO:0004523">
    <property type="term" value="F:RNA-DNA hybrid ribonuclease activity"/>
    <property type="evidence" value="ECO:0007669"/>
    <property type="project" value="InterPro"/>
</dbReference>
<evidence type="ECO:0000313" key="2">
    <source>
        <dbReference type="EMBL" id="KAB1219245.1"/>
    </source>
</evidence>
<dbReference type="EMBL" id="RXIC02000021">
    <property type="protein sequence ID" value="KAB1219245.1"/>
    <property type="molecule type" value="Genomic_DNA"/>
</dbReference>
<dbReference type="InterPro" id="IPR036397">
    <property type="entry name" value="RNaseH_sf"/>
</dbReference>
<dbReference type="PANTHER" id="PTHR47074">
    <property type="entry name" value="BNAC02G40300D PROTEIN"/>
    <property type="match status" value="1"/>
</dbReference>
<sequence length="105" mass="11725">MDPLVGEAFVSVEAKLIARRHGWPQVVFKSDSLVLCNAILLTGLSPFWTIANLIEDIKTRLEEFSEWKIASVPRKCNSMAHLLAGWAARVGVFGFCFPSIILEHI</sequence>
<protein>
    <recommendedName>
        <fullName evidence="1">RNase H type-1 domain-containing protein</fullName>
    </recommendedName>
</protein>
<accession>A0A6A1W2B8</accession>
<proteinExistence type="predicted"/>
<dbReference type="Pfam" id="PF13456">
    <property type="entry name" value="RVT_3"/>
    <property type="match status" value="1"/>
</dbReference>
<comment type="caution">
    <text evidence="2">The sequence shown here is derived from an EMBL/GenBank/DDBJ whole genome shotgun (WGS) entry which is preliminary data.</text>
</comment>
<dbReference type="OrthoDB" id="1906820at2759"/>
<organism evidence="2 3">
    <name type="scientific">Morella rubra</name>
    <name type="common">Chinese bayberry</name>
    <dbReference type="NCBI Taxonomy" id="262757"/>
    <lineage>
        <taxon>Eukaryota</taxon>
        <taxon>Viridiplantae</taxon>
        <taxon>Streptophyta</taxon>
        <taxon>Embryophyta</taxon>
        <taxon>Tracheophyta</taxon>
        <taxon>Spermatophyta</taxon>
        <taxon>Magnoliopsida</taxon>
        <taxon>eudicotyledons</taxon>
        <taxon>Gunneridae</taxon>
        <taxon>Pentapetalae</taxon>
        <taxon>rosids</taxon>
        <taxon>fabids</taxon>
        <taxon>Fagales</taxon>
        <taxon>Myricaceae</taxon>
        <taxon>Morella</taxon>
    </lineage>
</organism>
<dbReference type="InterPro" id="IPR012337">
    <property type="entry name" value="RNaseH-like_sf"/>
</dbReference>
<dbReference type="AlphaFoldDB" id="A0A6A1W2B8"/>